<comment type="caution">
    <text evidence="6">The sequence shown here is derived from an EMBL/GenBank/DDBJ whole genome shotgun (WGS) entry which is preliminary data.</text>
</comment>
<dbReference type="Proteomes" id="UP000525987">
    <property type="component" value="Unassembled WGS sequence"/>
</dbReference>
<gene>
    <name evidence="6" type="ORF">FHR96_003115</name>
</gene>
<organism evidence="6 7">
    <name type="scientific">Halomonas organivorans</name>
    <dbReference type="NCBI Taxonomy" id="257772"/>
    <lineage>
        <taxon>Bacteria</taxon>
        <taxon>Pseudomonadati</taxon>
        <taxon>Pseudomonadota</taxon>
        <taxon>Gammaproteobacteria</taxon>
        <taxon>Oceanospirillales</taxon>
        <taxon>Halomonadaceae</taxon>
        <taxon>Halomonas</taxon>
    </lineage>
</organism>
<proteinExistence type="inferred from homology"/>
<dbReference type="AlphaFoldDB" id="A0A7W5C1U4"/>
<evidence type="ECO:0000313" key="7">
    <source>
        <dbReference type="Proteomes" id="UP000525987"/>
    </source>
</evidence>
<dbReference type="GO" id="GO:0043590">
    <property type="term" value="C:bacterial nucleoid"/>
    <property type="evidence" value="ECO:0007669"/>
    <property type="project" value="TreeGrafter"/>
</dbReference>
<dbReference type="PANTHER" id="PTHR38103">
    <property type="entry name" value="RECOMBINATION-ASSOCIATED PROTEIN RDGC"/>
    <property type="match status" value="1"/>
</dbReference>
<dbReference type="EMBL" id="JACHXM010000018">
    <property type="protein sequence ID" value="MBB3142228.1"/>
    <property type="molecule type" value="Genomic_DNA"/>
</dbReference>
<dbReference type="InterPro" id="IPR007476">
    <property type="entry name" value="RdgC"/>
</dbReference>
<dbReference type="RefSeq" id="WP_183388596.1">
    <property type="nucleotide sequence ID" value="NZ_JACHXM010000018.1"/>
</dbReference>
<evidence type="ECO:0000256" key="2">
    <source>
        <dbReference type="ARBA" id="ARBA00008657"/>
    </source>
</evidence>
<comment type="similarity">
    <text evidence="2">Belongs to the RdgC family.</text>
</comment>
<keyword evidence="5" id="KW-0233">DNA recombination</keyword>
<evidence type="ECO:0000256" key="5">
    <source>
        <dbReference type="ARBA" id="ARBA00023172"/>
    </source>
</evidence>
<evidence type="ECO:0000256" key="1">
    <source>
        <dbReference type="ARBA" id="ARBA00004453"/>
    </source>
</evidence>
<evidence type="ECO:0000313" key="6">
    <source>
        <dbReference type="EMBL" id="MBB3142228.1"/>
    </source>
</evidence>
<sequence length="303" mass="34212">MIKNAIVFKAELPSIDAVRQHLQEIEWRELNDLEYRRSCFVANETTGDLVTDFPGGFALRLRTDEKIVPPAVVQAETDKQVAEIEERNGEKLPRKSRTAIKEEVFLALCAQALTSTTYTWAFYHAAEQLLIVDTAGKPKADRLAQTLIQLIGSVKTETIHVSDIKHGVTTRLRQLISGDVEAPFGRLGIDDHAQLVRRFDEVEKVTYAGTDVANNHELLEQLEAGYQVEDLGMVLSRMHFRLTSQFRLKSINFSPIEDDESEDADDAAHAWRMTALDEVEQITDVVKELCDLLGYQEEQEQAA</sequence>
<evidence type="ECO:0000256" key="3">
    <source>
        <dbReference type="ARBA" id="ARBA00022296"/>
    </source>
</evidence>
<dbReference type="Pfam" id="PF04381">
    <property type="entry name" value="RdgC"/>
    <property type="match status" value="1"/>
</dbReference>
<dbReference type="PANTHER" id="PTHR38103:SF1">
    <property type="entry name" value="RECOMBINATION-ASSOCIATED PROTEIN RDGC"/>
    <property type="match status" value="1"/>
</dbReference>
<dbReference type="GO" id="GO:0000018">
    <property type="term" value="P:regulation of DNA recombination"/>
    <property type="evidence" value="ECO:0007669"/>
    <property type="project" value="TreeGrafter"/>
</dbReference>
<keyword evidence="4" id="KW-0963">Cytoplasm</keyword>
<dbReference type="GO" id="GO:0003690">
    <property type="term" value="F:double-stranded DNA binding"/>
    <property type="evidence" value="ECO:0007669"/>
    <property type="project" value="TreeGrafter"/>
</dbReference>
<reference evidence="6 7" key="1">
    <citation type="submission" date="2020-08" db="EMBL/GenBank/DDBJ databases">
        <title>Genomic Encyclopedia of Type Strains, Phase III (KMG-III): the genomes of soil and plant-associated and newly described type strains.</title>
        <authorList>
            <person name="Whitman W."/>
        </authorList>
    </citation>
    <scope>NUCLEOTIDE SEQUENCE [LARGE SCALE GENOMIC DNA]</scope>
    <source>
        <strain evidence="6 7">CECT 5995</strain>
    </source>
</reference>
<name>A0A7W5C1U4_9GAMM</name>
<protein>
    <recommendedName>
        <fullName evidence="3">Recombination-associated protein RdgC</fullName>
    </recommendedName>
</protein>
<accession>A0A7W5C1U4</accession>
<comment type="subcellular location">
    <subcellularLocation>
        <location evidence="1">Cytoplasm</location>
        <location evidence="1">Nucleoid</location>
    </subcellularLocation>
</comment>
<evidence type="ECO:0000256" key="4">
    <source>
        <dbReference type="ARBA" id="ARBA00022490"/>
    </source>
</evidence>
<keyword evidence="7" id="KW-1185">Reference proteome</keyword>
<dbReference type="GO" id="GO:0006310">
    <property type="term" value="P:DNA recombination"/>
    <property type="evidence" value="ECO:0007669"/>
    <property type="project" value="UniProtKB-KW"/>
</dbReference>